<feature type="transmembrane region" description="Helical" evidence="1">
    <location>
        <begin position="326"/>
        <end position="344"/>
    </location>
</feature>
<reference evidence="3 4" key="1">
    <citation type="journal article" date="2014" name="Int. J. Syst. Evol. Microbiol.">
        <title>Complete genome sequence of Corynebacterium casei LMG S-19264T (=DSM 44701T), isolated from a smear-ripened cheese.</title>
        <authorList>
            <consortium name="US DOE Joint Genome Institute (JGI-PGF)"/>
            <person name="Walter F."/>
            <person name="Albersmeier A."/>
            <person name="Kalinowski J."/>
            <person name="Ruckert C."/>
        </authorList>
    </citation>
    <scope>NUCLEOTIDE SEQUENCE [LARGE SCALE GENOMIC DNA]</scope>
    <source>
        <strain evidence="3 4">KCTC 19473</strain>
    </source>
</reference>
<evidence type="ECO:0000313" key="3">
    <source>
        <dbReference type="EMBL" id="GHD29985.1"/>
    </source>
</evidence>
<feature type="domain" description="Acyltransferase 3" evidence="2">
    <location>
        <begin position="25"/>
        <end position="368"/>
    </location>
</feature>
<feature type="transmembrane region" description="Helical" evidence="1">
    <location>
        <begin position="188"/>
        <end position="207"/>
    </location>
</feature>
<feature type="transmembrane region" description="Helical" evidence="1">
    <location>
        <begin position="149"/>
        <end position="167"/>
    </location>
</feature>
<feature type="transmembrane region" description="Helical" evidence="1">
    <location>
        <begin position="251"/>
        <end position="271"/>
    </location>
</feature>
<feature type="transmembrane region" description="Helical" evidence="1">
    <location>
        <begin position="213"/>
        <end position="239"/>
    </location>
</feature>
<organism evidence="3 4">
    <name type="scientific">Nocardiopsis kunsanensis</name>
    <dbReference type="NCBI Taxonomy" id="141693"/>
    <lineage>
        <taxon>Bacteria</taxon>
        <taxon>Bacillati</taxon>
        <taxon>Actinomycetota</taxon>
        <taxon>Actinomycetes</taxon>
        <taxon>Streptosporangiales</taxon>
        <taxon>Nocardiopsidaceae</taxon>
        <taxon>Nocardiopsis</taxon>
    </lineage>
</organism>
<feature type="transmembrane region" description="Helical" evidence="1">
    <location>
        <begin position="74"/>
        <end position="93"/>
    </location>
</feature>
<keyword evidence="4" id="KW-1185">Reference proteome</keyword>
<keyword evidence="1" id="KW-0812">Transmembrane</keyword>
<accession>A0A918XGA4</accession>
<feature type="transmembrane region" description="Helical" evidence="1">
    <location>
        <begin position="283"/>
        <end position="306"/>
    </location>
</feature>
<feature type="transmembrane region" description="Helical" evidence="1">
    <location>
        <begin position="105"/>
        <end position="129"/>
    </location>
</feature>
<dbReference type="Proteomes" id="UP000654947">
    <property type="component" value="Unassembled WGS sequence"/>
</dbReference>
<gene>
    <name evidence="3" type="ORF">GCM10007147_31390</name>
</gene>
<name>A0A918XGA4_9ACTN</name>
<dbReference type="Pfam" id="PF01757">
    <property type="entry name" value="Acyl_transf_3"/>
    <property type="match status" value="1"/>
</dbReference>
<dbReference type="PANTHER" id="PTHR36927:SF4">
    <property type="entry name" value="BLR5718 PROTEIN"/>
    <property type="match status" value="1"/>
</dbReference>
<feature type="transmembrane region" description="Helical" evidence="1">
    <location>
        <begin position="30"/>
        <end position="54"/>
    </location>
</feature>
<dbReference type="PANTHER" id="PTHR36927">
    <property type="entry name" value="BLR4337 PROTEIN"/>
    <property type="match status" value="1"/>
</dbReference>
<dbReference type="InterPro" id="IPR002656">
    <property type="entry name" value="Acyl_transf_3_dom"/>
</dbReference>
<protein>
    <recommendedName>
        <fullName evidence="2">Acyltransferase 3 domain-containing protein</fullName>
    </recommendedName>
</protein>
<proteinExistence type="predicted"/>
<keyword evidence="1" id="KW-1133">Transmembrane helix</keyword>
<evidence type="ECO:0000259" key="2">
    <source>
        <dbReference type="Pfam" id="PF01757"/>
    </source>
</evidence>
<dbReference type="EMBL" id="BMXL01000017">
    <property type="protein sequence ID" value="GHD29985.1"/>
    <property type="molecule type" value="Genomic_DNA"/>
</dbReference>
<comment type="caution">
    <text evidence="3">The sequence shown here is derived from an EMBL/GenBank/DDBJ whole genome shotgun (WGS) entry which is preliminary data.</text>
</comment>
<evidence type="ECO:0000256" key="1">
    <source>
        <dbReference type="SAM" id="Phobius"/>
    </source>
</evidence>
<sequence>MATEDPAPGHARAVESAPTGRLAHIDNLRILLTVLVVLHHAALTYSNLPLWFYAEPAQDPTGGVLDAFVALNQTFFMGFFFLVSGIFVPGSVDRRGARSFLRGRLVRLGVPLLLFLLLLRPLVNAGTYLEGAAGEMPYWLYYLVSWDPGPMWFIETLLVFALAYVLIRRVRPPERIIRSRTGRLPGPAAIAGFTLGLVILTHLWRILVPPTTYWPVIGLPTPAFLPQYVLLFTVGALAYRRGWFDAIPRAAGWGGLAVAVAALVVLAPPALASLDTAMLPGTWGSLVMAAFENTFAVGAILFLLWLFQRRFDHQGPLGRFLSHNAYAVYFLHTVVLFVLGHLLSGWDAPALAKFVGLAALALPVSWGCAALLRSLPRADRVF</sequence>
<dbReference type="GO" id="GO:0016747">
    <property type="term" value="F:acyltransferase activity, transferring groups other than amino-acyl groups"/>
    <property type="evidence" value="ECO:0007669"/>
    <property type="project" value="InterPro"/>
</dbReference>
<keyword evidence="1" id="KW-0472">Membrane</keyword>
<dbReference type="InterPro" id="IPR050623">
    <property type="entry name" value="Glucan_succinyl_AcylTrfase"/>
</dbReference>
<feature type="transmembrane region" description="Helical" evidence="1">
    <location>
        <begin position="350"/>
        <end position="372"/>
    </location>
</feature>
<dbReference type="RefSeq" id="WP_193518211.1">
    <property type="nucleotide sequence ID" value="NZ_BMXL01000017.1"/>
</dbReference>
<evidence type="ECO:0000313" key="4">
    <source>
        <dbReference type="Proteomes" id="UP000654947"/>
    </source>
</evidence>
<dbReference type="AlphaFoldDB" id="A0A918XGA4"/>